<dbReference type="AlphaFoldDB" id="A0A1S3JEL9"/>
<evidence type="ECO:0000313" key="5">
    <source>
        <dbReference type="RefSeq" id="XP_013408857.1"/>
    </source>
</evidence>
<proteinExistence type="predicted"/>
<dbReference type="Proteomes" id="UP000085678">
    <property type="component" value="Unplaced"/>
</dbReference>
<dbReference type="GO" id="GO:0006508">
    <property type="term" value="P:proteolysis"/>
    <property type="evidence" value="ECO:0007669"/>
    <property type="project" value="InterPro"/>
</dbReference>
<evidence type="ECO:0000259" key="3">
    <source>
        <dbReference type="PROSITE" id="PS50011"/>
    </source>
</evidence>
<keyword evidence="2" id="KW-0067">ATP-binding</keyword>
<dbReference type="GO" id="GO:0004197">
    <property type="term" value="F:cysteine-type endopeptidase activity"/>
    <property type="evidence" value="ECO:0007669"/>
    <property type="project" value="InterPro"/>
</dbReference>
<evidence type="ECO:0000256" key="1">
    <source>
        <dbReference type="ARBA" id="ARBA00022741"/>
    </source>
</evidence>
<gene>
    <name evidence="5" type="primary">LOC106172616</name>
</gene>
<dbReference type="Pfam" id="PF00069">
    <property type="entry name" value="Pkinase"/>
    <property type="match status" value="1"/>
</dbReference>
<dbReference type="PROSITE" id="PS50011">
    <property type="entry name" value="PROTEIN_KINASE_DOM"/>
    <property type="match status" value="1"/>
</dbReference>
<dbReference type="InParanoid" id="A0A1S3JEL9"/>
<evidence type="ECO:0000313" key="4">
    <source>
        <dbReference type="Proteomes" id="UP000085678"/>
    </source>
</evidence>
<reference evidence="5" key="1">
    <citation type="submission" date="2025-08" db="UniProtKB">
        <authorList>
            <consortium name="RefSeq"/>
        </authorList>
    </citation>
    <scope>IDENTIFICATION</scope>
    <source>
        <tissue evidence="5">Gonads</tissue>
    </source>
</reference>
<keyword evidence="4" id="KW-1185">Reference proteome</keyword>
<dbReference type="Gene3D" id="1.10.510.10">
    <property type="entry name" value="Transferase(Phosphotransferase) domain 1"/>
    <property type="match status" value="1"/>
</dbReference>
<dbReference type="SUPFAM" id="SSF56112">
    <property type="entry name" value="Protein kinase-like (PK-like)"/>
    <property type="match status" value="1"/>
</dbReference>
<dbReference type="Pfam" id="PF00656">
    <property type="entry name" value="Peptidase_C14"/>
    <property type="match status" value="1"/>
</dbReference>
<dbReference type="GeneID" id="106172616"/>
<feature type="domain" description="Protein kinase" evidence="3">
    <location>
        <begin position="1"/>
        <end position="185"/>
    </location>
</feature>
<dbReference type="GO" id="GO:0005886">
    <property type="term" value="C:plasma membrane"/>
    <property type="evidence" value="ECO:0007669"/>
    <property type="project" value="TreeGrafter"/>
</dbReference>
<organism evidence="4 5">
    <name type="scientific">Lingula anatina</name>
    <name type="common">Brachiopod</name>
    <name type="synonym">Lingula unguis</name>
    <dbReference type="NCBI Taxonomy" id="7574"/>
    <lineage>
        <taxon>Eukaryota</taxon>
        <taxon>Metazoa</taxon>
        <taxon>Spiralia</taxon>
        <taxon>Lophotrochozoa</taxon>
        <taxon>Brachiopoda</taxon>
        <taxon>Linguliformea</taxon>
        <taxon>Lingulata</taxon>
        <taxon>Lingulida</taxon>
        <taxon>Linguloidea</taxon>
        <taxon>Lingulidae</taxon>
        <taxon>Lingula</taxon>
    </lineage>
</organism>
<keyword evidence="1" id="KW-0547">Nucleotide-binding</keyword>
<dbReference type="GO" id="GO:0005524">
    <property type="term" value="F:ATP binding"/>
    <property type="evidence" value="ECO:0007669"/>
    <property type="project" value="UniProtKB-KW"/>
</dbReference>
<dbReference type="OrthoDB" id="6162101at2759"/>
<name>A0A1S3JEL9_LINAN</name>
<sequence>MVFRNTVLQMDVKPSNILLDQNWNARLRLHGPAAEVTSVDHSDQIYQDPDFLSSQGKYRKEYDVFSVGVVMLKLLGAEEEFLKEFRTEDGKFQVQVEGVTKKFSSSKLFVFLVNDNLFFAQEILDVGDKIDTFIKPSGKLCCKCNLNNAAEDLHPRVKCSKPRKREKCAIFCQDCLTDHYRNPLYCPTHGFTQPPIGHDASFALLVGGFDEENPEIFQNDVLEFKRVLINHNIMGFRESQVYMVLCDRKKKKKATCKQKIEDRISEIKKKTAEHPEATFVFFYSGHGTKEGLNLQGDGSFQITKRELQKMFEHLNVSEKLIILDCCFAASNKMFHK</sequence>
<protein>
    <submittedName>
        <fullName evidence="5">Uncharacterized protein LOC106172616</fullName>
    </submittedName>
</protein>
<dbReference type="KEGG" id="lak:106172616"/>
<dbReference type="RefSeq" id="XP_013408857.1">
    <property type="nucleotide sequence ID" value="XM_013553403.1"/>
</dbReference>
<dbReference type="PANTHER" id="PTHR27001">
    <property type="entry name" value="OS01G0253100 PROTEIN"/>
    <property type="match status" value="1"/>
</dbReference>
<evidence type="ECO:0000256" key="2">
    <source>
        <dbReference type="ARBA" id="ARBA00022840"/>
    </source>
</evidence>
<dbReference type="GO" id="GO:0004672">
    <property type="term" value="F:protein kinase activity"/>
    <property type="evidence" value="ECO:0007669"/>
    <property type="project" value="InterPro"/>
</dbReference>
<dbReference type="PANTHER" id="PTHR27001:SF931">
    <property type="entry name" value="OS11G0664100 PROTEIN"/>
    <property type="match status" value="1"/>
</dbReference>
<dbReference type="InterPro" id="IPR011600">
    <property type="entry name" value="Pept_C14_caspase"/>
</dbReference>
<dbReference type="InterPro" id="IPR000719">
    <property type="entry name" value="Prot_kinase_dom"/>
</dbReference>
<dbReference type="InterPro" id="IPR011009">
    <property type="entry name" value="Kinase-like_dom_sf"/>
</dbReference>
<accession>A0A1S3JEL9</accession>
<dbReference type="Gene3D" id="3.40.50.1460">
    <property type="match status" value="1"/>
</dbReference>